<dbReference type="GO" id="GO:0004315">
    <property type="term" value="F:3-oxoacyl-[acyl-carrier-protein] synthase activity"/>
    <property type="evidence" value="ECO:0007669"/>
    <property type="project" value="TreeGrafter"/>
</dbReference>
<dbReference type="InterPro" id="IPR016039">
    <property type="entry name" value="Thiolase-like"/>
</dbReference>
<evidence type="ECO:0000256" key="1">
    <source>
        <dbReference type="ARBA" id="ARBA00022679"/>
    </source>
</evidence>
<sequence>MNDTATVITGWSVVSPYGFGSESYVDGLLSGGDTARPVGGDGSALPDARACTVPGLDPAAILDGKGVRHLDRASQLALATLSDLVDHDLDTGERAGLVLGTALGSVQTEMDHMRASLKGRRPHLLDPKTLASGTMNCAAAQCAIRFGITGPNTTIAGGRAAGLHALDYAGRLLAAGRAGRVIAGAVEEYTPARAWLTHHACSRRLERLGEGGVLFRLEPPGAREPLAHVLAVSGRVALGCDLPAAVVACTQDLLDRAGVAPGDVWAVLDAGGSLRERAAVAGLVGPDALTRIPAADGIGDTGAASAAFAVATALGIATRWPEAAGRHVLVMATDPNGAVSGALLRLGGA</sequence>
<dbReference type="InterPro" id="IPR000794">
    <property type="entry name" value="Beta-ketoacyl_synthase"/>
</dbReference>
<protein>
    <submittedName>
        <fullName evidence="3">3-oxoacyl-ACP synthase</fullName>
    </submittedName>
</protein>
<dbReference type="Gene3D" id="3.40.47.10">
    <property type="match status" value="1"/>
</dbReference>
<reference evidence="3 4" key="1">
    <citation type="submission" date="2020-03" db="EMBL/GenBank/DDBJ databases">
        <title>Isolation and identification of active actinomycetes.</title>
        <authorList>
            <person name="Sun X."/>
        </authorList>
    </citation>
    <scope>NUCLEOTIDE SEQUENCE [LARGE SCALE GENOMIC DNA]</scope>
    <source>
        <strain evidence="3 4">NEAU-D13</strain>
    </source>
</reference>
<proteinExistence type="predicted"/>
<evidence type="ECO:0000313" key="3">
    <source>
        <dbReference type="EMBL" id="NGY63282.1"/>
    </source>
</evidence>
<keyword evidence="4" id="KW-1185">Reference proteome</keyword>
<gene>
    <name evidence="3" type="ORF">G7043_30610</name>
</gene>
<dbReference type="GO" id="GO:0006633">
    <property type="term" value="P:fatty acid biosynthetic process"/>
    <property type="evidence" value="ECO:0007669"/>
    <property type="project" value="TreeGrafter"/>
</dbReference>
<dbReference type="EMBL" id="JAAMPJ010000009">
    <property type="protein sequence ID" value="NGY63282.1"/>
    <property type="molecule type" value="Genomic_DNA"/>
</dbReference>
<dbReference type="Pfam" id="PF00109">
    <property type="entry name" value="ketoacyl-synt"/>
    <property type="match status" value="1"/>
</dbReference>
<organism evidence="3 4">
    <name type="scientific">Lentzea alba</name>
    <dbReference type="NCBI Taxonomy" id="2714351"/>
    <lineage>
        <taxon>Bacteria</taxon>
        <taxon>Bacillati</taxon>
        <taxon>Actinomycetota</taxon>
        <taxon>Actinomycetes</taxon>
        <taxon>Pseudonocardiales</taxon>
        <taxon>Pseudonocardiaceae</taxon>
        <taxon>Lentzea</taxon>
    </lineage>
</organism>
<feature type="domain" description="Beta-ketoacyl synthase-like N-terminal" evidence="2">
    <location>
        <begin position="7"/>
        <end position="195"/>
    </location>
</feature>
<dbReference type="AlphaFoldDB" id="A0A7C9RXV2"/>
<name>A0A7C9RXV2_9PSEU</name>
<dbReference type="PANTHER" id="PTHR11712">
    <property type="entry name" value="POLYKETIDE SYNTHASE-RELATED"/>
    <property type="match status" value="1"/>
</dbReference>
<evidence type="ECO:0000259" key="2">
    <source>
        <dbReference type="Pfam" id="PF00109"/>
    </source>
</evidence>
<dbReference type="PANTHER" id="PTHR11712:SF347">
    <property type="entry name" value="BETA KETOACYL-ACYL CARRIER PROTEIN SYNTHASE"/>
    <property type="match status" value="1"/>
</dbReference>
<comment type="caution">
    <text evidence="3">The sequence shown here is derived from an EMBL/GenBank/DDBJ whole genome shotgun (WGS) entry which is preliminary data.</text>
</comment>
<dbReference type="RefSeq" id="WP_166051506.1">
    <property type="nucleotide sequence ID" value="NZ_JAAMPJ010000009.1"/>
</dbReference>
<evidence type="ECO:0000313" key="4">
    <source>
        <dbReference type="Proteomes" id="UP000481360"/>
    </source>
</evidence>
<accession>A0A7C9RXV2</accession>
<dbReference type="Proteomes" id="UP000481360">
    <property type="component" value="Unassembled WGS sequence"/>
</dbReference>
<keyword evidence="1" id="KW-0808">Transferase</keyword>
<dbReference type="SUPFAM" id="SSF53901">
    <property type="entry name" value="Thiolase-like"/>
    <property type="match status" value="1"/>
</dbReference>
<dbReference type="InterPro" id="IPR014030">
    <property type="entry name" value="Ketoacyl_synth_N"/>
</dbReference>